<evidence type="ECO:0008006" key="6">
    <source>
        <dbReference type="Google" id="ProtNLM"/>
    </source>
</evidence>
<dbReference type="EMBL" id="BSPK01000031">
    <property type="protein sequence ID" value="GLS63919.1"/>
    <property type="molecule type" value="Genomic_DNA"/>
</dbReference>
<accession>A0A512J983</accession>
<sequence>MQQELTAKALKRGIWAGTFQEPQEWRRAKREQGVATRPEAAAPRVSGGCQIKGNISRKGETVYHLPGTRDYERTRIDEAGGERMFCSEDEAKAAGWRPARG</sequence>
<organism evidence="2 4">
    <name type="scientific">Methylobacterium oxalidis</name>
    <dbReference type="NCBI Taxonomy" id="944322"/>
    <lineage>
        <taxon>Bacteria</taxon>
        <taxon>Pseudomonadati</taxon>
        <taxon>Pseudomonadota</taxon>
        <taxon>Alphaproteobacteria</taxon>
        <taxon>Hyphomicrobiales</taxon>
        <taxon>Methylobacteriaceae</taxon>
        <taxon>Methylobacterium</taxon>
    </lineage>
</organism>
<dbReference type="Proteomes" id="UP001156856">
    <property type="component" value="Unassembled WGS sequence"/>
</dbReference>
<reference evidence="5" key="2">
    <citation type="journal article" date="2019" name="Int. J. Syst. Evol. Microbiol.">
        <title>The Global Catalogue of Microorganisms (GCM) 10K type strain sequencing project: providing services to taxonomists for standard genome sequencing and annotation.</title>
        <authorList>
            <consortium name="The Broad Institute Genomics Platform"/>
            <consortium name="The Broad Institute Genome Sequencing Center for Infectious Disease"/>
            <person name="Wu L."/>
            <person name="Ma J."/>
        </authorList>
    </citation>
    <scope>NUCLEOTIDE SEQUENCE [LARGE SCALE GENOMIC DNA]</scope>
    <source>
        <strain evidence="5">NBRC 107715</strain>
    </source>
</reference>
<reference evidence="2 4" key="3">
    <citation type="submission" date="2019-07" db="EMBL/GenBank/DDBJ databases">
        <title>Whole genome shotgun sequence of Methylobacterium oxalidis NBRC 107715.</title>
        <authorList>
            <person name="Hosoyama A."/>
            <person name="Uohara A."/>
            <person name="Ohji S."/>
            <person name="Ichikawa N."/>
        </authorList>
    </citation>
    <scope>NUCLEOTIDE SEQUENCE [LARGE SCALE GENOMIC DNA]</scope>
    <source>
        <strain evidence="2 4">NBRC 107715</strain>
    </source>
</reference>
<reference evidence="3" key="4">
    <citation type="submission" date="2023-01" db="EMBL/GenBank/DDBJ databases">
        <title>Draft genome sequence of Methylobacterium oxalidis strain NBRC 107715.</title>
        <authorList>
            <person name="Sun Q."/>
            <person name="Mori K."/>
        </authorList>
    </citation>
    <scope>NUCLEOTIDE SEQUENCE</scope>
    <source>
        <strain evidence="3">NBRC 107715</strain>
    </source>
</reference>
<feature type="region of interest" description="Disordered" evidence="1">
    <location>
        <begin position="23"/>
        <end position="52"/>
    </location>
</feature>
<evidence type="ECO:0000313" key="2">
    <source>
        <dbReference type="EMBL" id="GEP06503.1"/>
    </source>
</evidence>
<proteinExistence type="predicted"/>
<name>A0A512J983_9HYPH</name>
<gene>
    <name evidence="3" type="ORF">GCM10007888_23000</name>
    <name evidence="2" type="ORF">MOX02_45410</name>
</gene>
<protein>
    <recommendedName>
        <fullName evidence="6">Nuclease</fullName>
    </recommendedName>
</protein>
<dbReference type="EMBL" id="BJZU01000105">
    <property type="protein sequence ID" value="GEP06503.1"/>
    <property type="molecule type" value="Genomic_DNA"/>
</dbReference>
<dbReference type="RefSeq" id="WP_238178877.1">
    <property type="nucleotide sequence ID" value="NZ_BJZU01000105.1"/>
</dbReference>
<evidence type="ECO:0000313" key="3">
    <source>
        <dbReference type="EMBL" id="GLS63919.1"/>
    </source>
</evidence>
<keyword evidence="5" id="KW-1185">Reference proteome</keyword>
<evidence type="ECO:0000313" key="4">
    <source>
        <dbReference type="Proteomes" id="UP000321960"/>
    </source>
</evidence>
<dbReference type="AlphaFoldDB" id="A0A512J983"/>
<evidence type="ECO:0000256" key="1">
    <source>
        <dbReference type="SAM" id="MobiDB-lite"/>
    </source>
</evidence>
<feature type="compositionally biased region" description="Basic and acidic residues" evidence="1">
    <location>
        <begin position="23"/>
        <end position="32"/>
    </location>
</feature>
<dbReference type="Proteomes" id="UP000321960">
    <property type="component" value="Unassembled WGS sequence"/>
</dbReference>
<reference evidence="3" key="1">
    <citation type="journal article" date="2014" name="Int. J. Syst. Evol. Microbiol.">
        <title>Complete genome of a new Firmicutes species belonging to the dominant human colonic microbiota ('Ruminococcus bicirculans') reveals two chromosomes and a selective capacity to utilize plant glucans.</title>
        <authorList>
            <consortium name="NISC Comparative Sequencing Program"/>
            <person name="Wegmann U."/>
            <person name="Louis P."/>
            <person name="Goesmann A."/>
            <person name="Henrissat B."/>
            <person name="Duncan S.H."/>
            <person name="Flint H.J."/>
        </authorList>
    </citation>
    <scope>NUCLEOTIDE SEQUENCE</scope>
    <source>
        <strain evidence="3">NBRC 107715</strain>
    </source>
</reference>
<evidence type="ECO:0000313" key="5">
    <source>
        <dbReference type="Proteomes" id="UP001156856"/>
    </source>
</evidence>
<comment type="caution">
    <text evidence="2">The sequence shown here is derived from an EMBL/GenBank/DDBJ whole genome shotgun (WGS) entry which is preliminary data.</text>
</comment>